<comment type="caution">
    <text evidence="5">The sequence shown here is derived from an EMBL/GenBank/DDBJ whole genome shotgun (WGS) entry which is preliminary data.</text>
</comment>
<dbReference type="InterPro" id="IPR020904">
    <property type="entry name" value="Sc_DH/Rdtase_CS"/>
</dbReference>
<dbReference type="PRINTS" id="PR00081">
    <property type="entry name" value="GDHRDH"/>
</dbReference>
<evidence type="ECO:0000256" key="1">
    <source>
        <dbReference type="ARBA" id="ARBA00006484"/>
    </source>
</evidence>
<evidence type="ECO:0000313" key="6">
    <source>
        <dbReference type="Proteomes" id="UP001224775"/>
    </source>
</evidence>
<dbReference type="GO" id="GO:0016491">
    <property type="term" value="F:oxidoreductase activity"/>
    <property type="evidence" value="ECO:0007669"/>
    <property type="project" value="UniProtKB-KW"/>
</dbReference>
<dbReference type="PROSITE" id="PS00061">
    <property type="entry name" value="ADH_SHORT"/>
    <property type="match status" value="1"/>
</dbReference>
<dbReference type="PANTHER" id="PTHR43963">
    <property type="entry name" value="CARBONYL REDUCTASE 1-RELATED"/>
    <property type="match status" value="1"/>
</dbReference>
<accession>A0AAD9DCJ9</accession>
<gene>
    <name evidence="5" type="ORF">QTG54_008870</name>
</gene>
<keyword evidence="3 5" id="KW-0560">Oxidoreductase</keyword>
<dbReference type="EC" id="1.1.1.-" evidence="5"/>
<evidence type="ECO:0000256" key="4">
    <source>
        <dbReference type="RuleBase" id="RU000363"/>
    </source>
</evidence>
<dbReference type="Pfam" id="PF00106">
    <property type="entry name" value="adh_short"/>
    <property type="match status" value="1"/>
</dbReference>
<evidence type="ECO:0000313" key="5">
    <source>
        <dbReference type="EMBL" id="KAK1740775.1"/>
    </source>
</evidence>
<dbReference type="InterPro" id="IPR036291">
    <property type="entry name" value="NAD(P)-bd_dom_sf"/>
</dbReference>
<keyword evidence="6" id="KW-1185">Reference proteome</keyword>
<dbReference type="PRINTS" id="PR00080">
    <property type="entry name" value="SDRFAMILY"/>
</dbReference>
<dbReference type="InterPro" id="IPR002347">
    <property type="entry name" value="SDR_fam"/>
</dbReference>
<dbReference type="SUPFAM" id="SSF51735">
    <property type="entry name" value="NAD(P)-binding Rossmann-fold domains"/>
    <property type="match status" value="1"/>
</dbReference>
<evidence type="ECO:0000256" key="2">
    <source>
        <dbReference type="ARBA" id="ARBA00022857"/>
    </source>
</evidence>
<proteinExistence type="inferred from homology"/>
<organism evidence="5 6">
    <name type="scientific">Skeletonema marinoi</name>
    <dbReference type="NCBI Taxonomy" id="267567"/>
    <lineage>
        <taxon>Eukaryota</taxon>
        <taxon>Sar</taxon>
        <taxon>Stramenopiles</taxon>
        <taxon>Ochrophyta</taxon>
        <taxon>Bacillariophyta</taxon>
        <taxon>Coscinodiscophyceae</taxon>
        <taxon>Thalassiosirophycidae</taxon>
        <taxon>Thalassiosirales</taxon>
        <taxon>Skeletonemataceae</taxon>
        <taxon>Skeletonema</taxon>
        <taxon>Skeletonema marinoi-dohrnii complex</taxon>
    </lineage>
</organism>
<name>A0AAD9DCJ9_9STRA</name>
<protein>
    <submittedName>
        <fullName evidence="5">Carbonyl reductase</fullName>
        <ecNumber evidence="5">1.1.1.-</ecNumber>
    </submittedName>
</protein>
<dbReference type="Proteomes" id="UP001224775">
    <property type="component" value="Unassembled WGS sequence"/>
</dbReference>
<keyword evidence="2" id="KW-0521">NADP</keyword>
<dbReference type="EMBL" id="JATAAI010000015">
    <property type="protein sequence ID" value="KAK1740775.1"/>
    <property type="molecule type" value="Genomic_DNA"/>
</dbReference>
<dbReference type="Gene3D" id="3.40.50.720">
    <property type="entry name" value="NAD(P)-binding Rossmann-like Domain"/>
    <property type="match status" value="1"/>
</dbReference>
<comment type="similarity">
    <text evidence="1 4">Belongs to the short-chain dehydrogenases/reductases (SDR) family.</text>
</comment>
<evidence type="ECO:0000256" key="3">
    <source>
        <dbReference type="ARBA" id="ARBA00023002"/>
    </source>
</evidence>
<dbReference type="PANTHER" id="PTHR43963:SF6">
    <property type="entry name" value="CHAIN DEHYDROGENASE FAMILY PROTEIN, PUTATIVE (AFU_ORTHOLOGUE AFUA_3G15350)-RELATED"/>
    <property type="match status" value="1"/>
</dbReference>
<sequence>MNLRRSFREAADKKLQSAKVSNTMASHILILLSMVLMVGRTCHAFATPSNKIALITGGNKGIGKEIARRIGTEPGFTAIIASRDVALGQKAADDLKESGEYECDVVALPVPLDLTDDKSIIAAAKHVEKEYGRLDVLINTAAICFNDPTLYGKVDHTPFQNQADITIRTNYFGTLKVTQECLPLLKQADSPRIINVASAAGRLTILRSQELVDKFTSNTLTEPQLSTLMEQFVNDVQNGTHEEKGWPNTCYGMSKLGIIALTKILARENEGMLINSVDPGYCKTDQNNNQGTVDPADGAYTPYLLALMEQDDEDDGEDMSGLHFYDQQEIPWSYQ</sequence>
<reference evidence="5" key="1">
    <citation type="submission" date="2023-06" db="EMBL/GenBank/DDBJ databases">
        <title>Survivors Of The Sea: Transcriptome response of Skeletonema marinoi to long-term dormancy.</title>
        <authorList>
            <person name="Pinder M.I.M."/>
            <person name="Kourtchenko O."/>
            <person name="Robertson E.K."/>
            <person name="Larsson T."/>
            <person name="Maumus F."/>
            <person name="Osuna-Cruz C.M."/>
            <person name="Vancaester E."/>
            <person name="Stenow R."/>
            <person name="Vandepoele K."/>
            <person name="Ploug H."/>
            <person name="Bruchert V."/>
            <person name="Godhe A."/>
            <person name="Topel M."/>
        </authorList>
    </citation>
    <scope>NUCLEOTIDE SEQUENCE</scope>
    <source>
        <strain evidence="5">R05AC</strain>
    </source>
</reference>
<dbReference type="AlphaFoldDB" id="A0AAD9DCJ9"/>